<reference evidence="9" key="1">
    <citation type="journal article" date="2014" name="Front. Microbiol.">
        <title>High frequency of phylogenetically diverse reductive dehalogenase-homologous genes in deep subseafloor sedimentary metagenomes.</title>
        <authorList>
            <person name="Kawai M."/>
            <person name="Futagami T."/>
            <person name="Toyoda A."/>
            <person name="Takaki Y."/>
            <person name="Nishi S."/>
            <person name="Hori S."/>
            <person name="Arai W."/>
            <person name="Tsubouchi T."/>
            <person name="Morono Y."/>
            <person name="Uchiyama I."/>
            <person name="Ito T."/>
            <person name="Fujiyama A."/>
            <person name="Inagaki F."/>
            <person name="Takami H."/>
        </authorList>
    </citation>
    <scope>NUCLEOTIDE SEQUENCE</scope>
    <source>
        <strain evidence="9">Expedition CK06-06</strain>
    </source>
</reference>
<keyword evidence="3" id="KW-0479">Metal-binding</keyword>
<gene>
    <name evidence="9" type="ORF">S01H1_12859</name>
</gene>
<evidence type="ECO:0000256" key="3">
    <source>
        <dbReference type="ARBA" id="ARBA00022723"/>
    </source>
</evidence>
<evidence type="ECO:0000256" key="4">
    <source>
        <dbReference type="ARBA" id="ARBA00022737"/>
    </source>
</evidence>
<evidence type="ECO:0000256" key="1">
    <source>
        <dbReference type="ARBA" id="ARBA00022448"/>
    </source>
</evidence>
<evidence type="ECO:0000256" key="5">
    <source>
        <dbReference type="ARBA" id="ARBA00022982"/>
    </source>
</evidence>
<keyword evidence="4" id="KW-0677">Repeat</keyword>
<protein>
    <recommendedName>
        <fullName evidence="8">4Fe-4S ferredoxin-type domain-containing protein</fullName>
    </recommendedName>
</protein>
<dbReference type="PANTHER" id="PTHR43687">
    <property type="entry name" value="ADENYLYLSULFATE REDUCTASE, BETA SUBUNIT"/>
    <property type="match status" value="1"/>
</dbReference>
<keyword evidence="6" id="KW-0408">Iron</keyword>
<dbReference type="InterPro" id="IPR017896">
    <property type="entry name" value="4Fe4S_Fe-S-bd"/>
</dbReference>
<keyword evidence="5" id="KW-0249">Electron transport</keyword>
<dbReference type="GO" id="GO:0046872">
    <property type="term" value="F:metal ion binding"/>
    <property type="evidence" value="ECO:0007669"/>
    <property type="project" value="UniProtKB-KW"/>
</dbReference>
<dbReference type="EMBL" id="BARS01006612">
    <property type="protein sequence ID" value="GAF71152.1"/>
    <property type="molecule type" value="Genomic_DNA"/>
</dbReference>
<organism evidence="9">
    <name type="scientific">marine sediment metagenome</name>
    <dbReference type="NCBI Taxonomy" id="412755"/>
    <lineage>
        <taxon>unclassified sequences</taxon>
        <taxon>metagenomes</taxon>
        <taxon>ecological metagenomes</taxon>
    </lineage>
</organism>
<feature type="domain" description="4Fe-4S ferredoxin-type" evidence="8">
    <location>
        <begin position="16"/>
        <end position="42"/>
    </location>
</feature>
<dbReference type="SUPFAM" id="SSF54862">
    <property type="entry name" value="4Fe-4S ferredoxins"/>
    <property type="match status" value="1"/>
</dbReference>
<evidence type="ECO:0000256" key="2">
    <source>
        <dbReference type="ARBA" id="ARBA00022485"/>
    </source>
</evidence>
<keyword evidence="7" id="KW-0411">Iron-sulfur</keyword>
<accession>X0S5E7</accession>
<dbReference type="AlphaFoldDB" id="X0S5E7"/>
<keyword evidence="1" id="KW-0813">Transport</keyword>
<dbReference type="PROSITE" id="PS00198">
    <property type="entry name" value="4FE4S_FER_1"/>
    <property type="match status" value="1"/>
</dbReference>
<dbReference type="PANTHER" id="PTHR43687:SF6">
    <property type="entry name" value="L-ASPARTATE SEMIALDEHYDE SULFURTRANSFERASE IRON-SULFUR SUBUNIT"/>
    <property type="match status" value="1"/>
</dbReference>
<dbReference type="InterPro" id="IPR017900">
    <property type="entry name" value="4Fe4S_Fe_S_CS"/>
</dbReference>
<dbReference type="Gene3D" id="3.30.70.20">
    <property type="match status" value="2"/>
</dbReference>
<dbReference type="GO" id="GO:0051539">
    <property type="term" value="F:4 iron, 4 sulfur cluster binding"/>
    <property type="evidence" value="ECO:0007669"/>
    <property type="project" value="UniProtKB-KW"/>
</dbReference>
<dbReference type="PROSITE" id="PS51379">
    <property type="entry name" value="4FE4S_FER_2"/>
    <property type="match status" value="2"/>
</dbReference>
<name>X0S5E7_9ZZZZ</name>
<feature type="domain" description="4Fe-4S ferredoxin-type" evidence="8">
    <location>
        <begin position="45"/>
        <end position="74"/>
    </location>
</feature>
<evidence type="ECO:0000313" key="9">
    <source>
        <dbReference type="EMBL" id="GAF71152.1"/>
    </source>
</evidence>
<dbReference type="InterPro" id="IPR050572">
    <property type="entry name" value="Fe-S_Ferredoxin"/>
</dbReference>
<keyword evidence="2" id="KW-0004">4Fe-4S</keyword>
<evidence type="ECO:0000256" key="6">
    <source>
        <dbReference type="ARBA" id="ARBA00023004"/>
    </source>
</evidence>
<sequence>MQSMRNGTPMLASSGYVSEVELDLCVACGLCTERCPFGAMSMCDELIEIDRGLCMGCGVCVSECPEGALSLQEDLAKGVPLVLSELLKVGVEA</sequence>
<evidence type="ECO:0000259" key="8">
    <source>
        <dbReference type="PROSITE" id="PS51379"/>
    </source>
</evidence>
<evidence type="ECO:0000256" key="7">
    <source>
        <dbReference type="ARBA" id="ARBA00023014"/>
    </source>
</evidence>
<proteinExistence type="predicted"/>
<dbReference type="Pfam" id="PF00037">
    <property type="entry name" value="Fer4"/>
    <property type="match status" value="2"/>
</dbReference>
<comment type="caution">
    <text evidence="9">The sequence shown here is derived from an EMBL/GenBank/DDBJ whole genome shotgun (WGS) entry which is preliminary data.</text>
</comment>